<dbReference type="GO" id="GO:0008170">
    <property type="term" value="F:N-methyltransferase activity"/>
    <property type="evidence" value="ECO:0007669"/>
    <property type="project" value="InterPro"/>
</dbReference>
<keyword evidence="6" id="KW-0680">Restriction system</keyword>
<dbReference type="EC" id="2.1.1.72" evidence="2"/>
<dbReference type="PANTHER" id="PTHR33841:SF5">
    <property type="entry name" value="DNA METHYLASE (MODIFICATION METHYLASE) (METHYLTRANSFERASE)-RELATED"/>
    <property type="match status" value="1"/>
</dbReference>
<dbReference type="SUPFAM" id="SSF53335">
    <property type="entry name" value="S-adenosyl-L-methionine-dependent methyltransferases"/>
    <property type="match status" value="1"/>
</dbReference>
<keyword evidence="4" id="KW-0808">Transferase</keyword>
<feature type="domain" description="Type II methyltransferase M.Eco57I C-terminal" evidence="9">
    <location>
        <begin position="263"/>
        <end position="514"/>
    </location>
</feature>
<feature type="domain" description="DNA methylase adenine-specific" evidence="8">
    <location>
        <begin position="7"/>
        <end position="222"/>
    </location>
</feature>
<dbReference type="InterPro" id="IPR054520">
    <property type="entry name" value="M_Eco57I_C"/>
</dbReference>
<dbReference type="CDD" id="cd02440">
    <property type="entry name" value="AdoMet_MTases"/>
    <property type="match status" value="1"/>
</dbReference>
<dbReference type="GO" id="GO:0009007">
    <property type="term" value="F:site-specific DNA-methyltransferase (adenine-specific) activity"/>
    <property type="evidence" value="ECO:0007669"/>
    <property type="project" value="UniProtKB-EC"/>
</dbReference>
<evidence type="ECO:0000256" key="5">
    <source>
        <dbReference type="ARBA" id="ARBA00022691"/>
    </source>
</evidence>
<dbReference type="InterPro" id="IPR050953">
    <property type="entry name" value="N4_N6_ade-DNA_methylase"/>
</dbReference>
<protein>
    <recommendedName>
        <fullName evidence="2">site-specific DNA-methyltransferase (adenine-specific)</fullName>
        <ecNumber evidence="2">2.1.1.72</ecNumber>
    </recommendedName>
</protein>
<dbReference type="Pfam" id="PF02384">
    <property type="entry name" value="N6_Mtase"/>
    <property type="match status" value="1"/>
</dbReference>
<dbReference type="AlphaFoldDB" id="A0A1E5XP14"/>
<evidence type="ECO:0000256" key="7">
    <source>
        <dbReference type="ARBA" id="ARBA00047942"/>
    </source>
</evidence>
<dbReference type="GO" id="GO:0003677">
    <property type="term" value="F:DNA binding"/>
    <property type="evidence" value="ECO:0007669"/>
    <property type="project" value="InterPro"/>
</dbReference>
<evidence type="ECO:0000256" key="3">
    <source>
        <dbReference type="ARBA" id="ARBA00022603"/>
    </source>
</evidence>
<evidence type="ECO:0000313" key="10">
    <source>
        <dbReference type="EMBL" id="OEO30347.1"/>
    </source>
</evidence>
<accession>A0A1E5XP14</accession>
<dbReference type="Proteomes" id="UP000095463">
    <property type="component" value="Unassembled WGS sequence"/>
</dbReference>
<keyword evidence="5" id="KW-0949">S-adenosyl-L-methionine</keyword>
<dbReference type="InterPro" id="IPR003356">
    <property type="entry name" value="DNA_methylase_A-5"/>
</dbReference>
<keyword evidence="11" id="KW-1185">Reference proteome</keyword>
<evidence type="ECO:0000259" key="9">
    <source>
        <dbReference type="Pfam" id="PF22837"/>
    </source>
</evidence>
<dbReference type="Gene3D" id="3.40.50.150">
    <property type="entry name" value="Vaccinia Virus protein VP39"/>
    <property type="match status" value="1"/>
</dbReference>
<comment type="catalytic activity">
    <reaction evidence="7">
        <text>a 2'-deoxyadenosine in DNA + S-adenosyl-L-methionine = an N(6)-methyl-2'-deoxyadenosine in DNA + S-adenosyl-L-homocysteine + H(+)</text>
        <dbReference type="Rhea" id="RHEA:15197"/>
        <dbReference type="Rhea" id="RHEA-COMP:12418"/>
        <dbReference type="Rhea" id="RHEA-COMP:12419"/>
        <dbReference type="ChEBI" id="CHEBI:15378"/>
        <dbReference type="ChEBI" id="CHEBI:57856"/>
        <dbReference type="ChEBI" id="CHEBI:59789"/>
        <dbReference type="ChEBI" id="CHEBI:90615"/>
        <dbReference type="ChEBI" id="CHEBI:90616"/>
        <dbReference type="EC" id="2.1.1.72"/>
    </reaction>
</comment>
<dbReference type="RefSeq" id="WP_069910430.1">
    <property type="nucleotide sequence ID" value="NZ_LAJE02000215.1"/>
</dbReference>
<evidence type="ECO:0000256" key="1">
    <source>
        <dbReference type="ARBA" id="ARBA00006594"/>
    </source>
</evidence>
<dbReference type="PRINTS" id="PR00507">
    <property type="entry name" value="N12N6MTFRASE"/>
</dbReference>
<keyword evidence="3 10" id="KW-0489">Methyltransferase</keyword>
<organism evidence="10 11">
    <name type="scientific">Devosia insulae DS-56</name>
    <dbReference type="NCBI Taxonomy" id="1116389"/>
    <lineage>
        <taxon>Bacteria</taxon>
        <taxon>Pseudomonadati</taxon>
        <taxon>Pseudomonadota</taxon>
        <taxon>Alphaproteobacteria</taxon>
        <taxon>Hyphomicrobiales</taxon>
        <taxon>Devosiaceae</taxon>
        <taxon>Devosia</taxon>
    </lineage>
</organism>
<comment type="caution">
    <text evidence="10">The sequence shown here is derived from an EMBL/GenBank/DDBJ whole genome shotgun (WGS) entry which is preliminary data.</text>
</comment>
<comment type="similarity">
    <text evidence="1">Belongs to the N(4)/N(6)-methyltransferase family.</text>
</comment>
<evidence type="ECO:0000313" key="11">
    <source>
        <dbReference type="Proteomes" id="UP000095463"/>
    </source>
</evidence>
<evidence type="ECO:0000256" key="6">
    <source>
        <dbReference type="ARBA" id="ARBA00022747"/>
    </source>
</evidence>
<dbReference type="Pfam" id="PF22837">
    <property type="entry name" value="M_Eco57I_C"/>
    <property type="match status" value="1"/>
</dbReference>
<sequence>MNFMKNETAQKLRGGYYTPPDLAGFLAKWVKEISPKRVLEPSCGDGVFFEAMSKVKGFQKADVVGFELDKTEARKAHGRAREVGLKSAEVRAEDFLQWAIIHLDDASSQFDAVLGNPPFVRYQYLPEPFQHCAEEIFAELGLPFTKHTNAWVPFILASMAKLRPGGRLAMVVPAEIIHVTHAQSLRSYLGRECSRLVIIDPEELWFSDTLQGAVILMAQKKTYAGEKAEGLGMYPVKGREFLTLEPSEVFEAPQSINGKTVAGKWTRALLGADTRALFDEIGEHKEVHRFADIAKVDVGIVTGANKFFLVSDETVEHFGLSKWAHPMFGRSEHCPGIIYDERQHQANAAKGNPTNFLWFKETDGKVDAAARAYIDTGEIKELHTRYKCRVRSPWYTVPSVYSTEVGMLKRSHDTPRLIHNRIGAYTTDTAYRIRTREGDAEKLVGCFINPLTALSAELEGRHYGGGVLELIPSEIERLLVPLPKGTHVDLSKLDTSIREQSTHQFLSTQGKVVLGALGLSKAKQENILEGWRKLRDRRHRSSSEPLPEDA</sequence>
<evidence type="ECO:0000256" key="4">
    <source>
        <dbReference type="ARBA" id="ARBA00022679"/>
    </source>
</evidence>
<dbReference type="PROSITE" id="PS00092">
    <property type="entry name" value="N6_MTASE"/>
    <property type="match status" value="1"/>
</dbReference>
<evidence type="ECO:0000259" key="8">
    <source>
        <dbReference type="Pfam" id="PF02384"/>
    </source>
</evidence>
<gene>
    <name evidence="10" type="ORF">VW23_021755</name>
</gene>
<dbReference type="GO" id="GO:0032259">
    <property type="term" value="P:methylation"/>
    <property type="evidence" value="ECO:0007669"/>
    <property type="project" value="UniProtKB-KW"/>
</dbReference>
<reference evidence="10 11" key="1">
    <citation type="journal article" date="2015" name="Genome Announc.">
        <title>Genome Assemblies of Three Soil-Associated Devosia species: D. insulae, D. limi, and D. soli.</title>
        <authorList>
            <person name="Hassan Y.I."/>
            <person name="Lepp D."/>
            <person name="Zhou T."/>
        </authorList>
    </citation>
    <scope>NUCLEOTIDE SEQUENCE [LARGE SCALE GENOMIC DNA]</scope>
    <source>
        <strain evidence="10 11">DS-56</strain>
    </source>
</reference>
<dbReference type="EMBL" id="LAJE02000215">
    <property type="protein sequence ID" value="OEO30347.1"/>
    <property type="molecule type" value="Genomic_DNA"/>
</dbReference>
<dbReference type="GO" id="GO:0009307">
    <property type="term" value="P:DNA restriction-modification system"/>
    <property type="evidence" value="ECO:0007669"/>
    <property type="project" value="UniProtKB-KW"/>
</dbReference>
<dbReference type="InterPro" id="IPR002052">
    <property type="entry name" value="DNA_methylase_N6_adenine_CS"/>
</dbReference>
<name>A0A1E5XP14_9HYPH</name>
<proteinExistence type="inferred from homology"/>
<dbReference type="InterPro" id="IPR029063">
    <property type="entry name" value="SAM-dependent_MTases_sf"/>
</dbReference>
<dbReference type="OrthoDB" id="9806213at2"/>
<evidence type="ECO:0000256" key="2">
    <source>
        <dbReference type="ARBA" id="ARBA00011900"/>
    </source>
</evidence>
<dbReference type="PANTHER" id="PTHR33841">
    <property type="entry name" value="DNA METHYLTRANSFERASE YEEA-RELATED"/>
    <property type="match status" value="1"/>
</dbReference>